<dbReference type="InterPro" id="IPR002110">
    <property type="entry name" value="Ankyrin_rpt"/>
</dbReference>
<dbReference type="PROSITE" id="PS50088">
    <property type="entry name" value="ANK_REPEAT"/>
    <property type="match status" value="3"/>
</dbReference>
<feature type="repeat" description="ANK" evidence="3">
    <location>
        <begin position="222"/>
        <end position="254"/>
    </location>
</feature>
<reference evidence="4 5" key="1">
    <citation type="journal article" date="2007" name="Science">
        <title>Sea anemone genome reveals ancestral eumetazoan gene repertoire and genomic organization.</title>
        <authorList>
            <person name="Putnam N.H."/>
            <person name="Srivastava M."/>
            <person name="Hellsten U."/>
            <person name="Dirks B."/>
            <person name="Chapman J."/>
            <person name="Salamov A."/>
            <person name="Terry A."/>
            <person name="Shapiro H."/>
            <person name="Lindquist E."/>
            <person name="Kapitonov V.V."/>
            <person name="Jurka J."/>
            <person name="Genikhovich G."/>
            <person name="Grigoriev I.V."/>
            <person name="Lucas S.M."/>
            <person name="Steele R.E."/>
            <person name="Finnerty J.R."/>
            <person name="Technau U."/>
            <person name="Martindale M.Q."/>
            <person name="Rokhsar D.S."/>
        </authorList>
    </citation>
    <scope>NUCLEOTIDE SEQUENCE [LARGE SCALE GENOMIC DNA]</scope>
    <source>
        <strain evidence="5">CH2 X CH6</strain>
    </source>
</reference>
<dbReference type="HOGENOM" id="CLU_648253_0_0_1"/>
<dbReference type="STRING" id="45351.A7RVI8"/>
<dbReference type="Gene3D" id="1.25.40.20">
    <property type="entry name" value="Ankyrin repeat-containing domain"/>
    <property type="match status" value="3"/>
</dbReference>
<evidence type="ECO:0000256" key="2">
    <source>
        <dbReference type="ARBA" id="ARBA00023043"/>
    </source>
</evidence>
<feature type="non-terminal residue" evidence="4">
    <location>
        <position position="1"/>
    </location>
</feature>
<keyword evidence="1" id="KW-0677">Repeat</keyword>
<dbReference type="EMBL" id="DS469543">
    <property type="protein sequence ID" value="EDO44583.1"/>
    <property type="molecule type" value="Genomic_DNA"/>
</dbReference>
<gene>
    <name evidence="4" type="ORF">NEMVEDRAFT_v1g94580</name>
</gene>
<sequence>KDFQKIAQMVQDFLGKLSCEEGTAELRDALNLTLLYMQKYYKTLRSRSQSNTNGISPRCVGGTLLFTSSCGAISPVSPACGLPDIFEWKWFNIESPKLSASLGTDEFSMLSNVLQATKAGDLEAVKDLIEKDPKCVESNDGLGRNAVMYAVHGKSDPHTECLEVLLEAGSNVDHQANGKTSSHYLCFEKGKSVRKYKELMAIVRNCLSPFLRSAHVQGFSISSSTALHVAAHETNSAALSLLLKYKASCNIEDHEGRTPLHWASGNSSLDNLKLLLQHGANINALDCEGLTAAMWACHYDQKHNLSTLKTALSRFDPREEALFEQQDVKGRTVVHWAVNRSTSLECLKELLTKETGKLLDGENRSILHTAAEQGCLAACELVLDVSGCDCLNLIDNQGRTPLHLAALCGQAQIINYLLDVGGML</sequence>
<evidence type="ECO:0000313" key="4">
    <source>
        <dbReference type="EMBL" id="EDO44583.1"/>
    </source>
</evidence>
<dbReference type="Proteomes" id="UP000001593">
    <property type="component" value="Unassembled WGS sequence"/>
</dbReference>
<keyword evidence="2 3" id="KW-0040">ANK repeat</keyword>
<dbReference type="PhylomeDB" id="A7RVI8"/>
<proteinExistence type="predicted"/>
<organism evidence="4 5">
    <name type="scientific">Nematostella vectensis</name>
    <name type="common">Starlet sea anemone</name>
    <dbReference type="NCBI Taxonomy" id="45351"/>
    <lineage>
        <taxon>Eukaryota</taxon>
        <taxon>Metazoa</taxon>
        <taxon>Cnidaria</taxon>
        <taxon>Anthozoa</taxon>
        <taxon>Hexacorallia</taxon>
        <taxon>Actiniaria</taxon>
        <taxon>Edwardsiidae</taxon>
        <taxon>Nematostella</taxon>
    </lineage>
</organism>
<dbReference type="SMART" id="SM00248">
    <property type="entry name" value="ANK"/>
    <property type="match status" value="7"/>
</dbReference>
<dbReference type="PANTHER" id="PTHR24198">
    <property type="entry name" value="ANKYRIN REPEAT AND PROTEIN KINASE DOMAIN-CONTAINING PROTEIN"/>
    <property type="match status" value="1"/>
</dbReference>
<dbReference type="eggNOG" id="KOG0504">
    <property type="taxonomic scope" value="Eukaryota"/>
</dbReference>
<feature type="repeat" description="ANK" evidence="3">
    <location>
        <begin position="255"/>
        <end position="287"/>
    </location>
</feature>
<dbReference type="InParanoid" id="A7RVI8"/>
<dbReference type="AlphaFoldDB" id="A7RVI8"/>
<protein>
    <submittedName>
        <fullName evidence="4">Uncharacterized protein</fullName>
    </submittedName>
</protein>
<keyword evidence="5" id="KW-1185">Reference proteome</keyword>
<evidence type="ECO:0000256" key="3">
    <source>
        <dbReference type="PROSITE-ProRule" id="PRU00023"/>
    </source>
</evidence>
<dbReference type="OMA" id="CNIEDHE"/>
<feature type="repeat" description="ANK" evidence="3">
    <location>
        <begin position="397"/>
        <end position="424"/>
    </location>
</feature>
<dbReference type="PROSITE" id="PS50297">
    <property type="entry name" value="ANK_REP_REGION"/>
    <property type="match status" value="2"/>
</dbReference>
<dbReference type="InterPro" id="IPR036770">
    <property type="entry name" value="Ankyrin_rpt-contain_sf"/>
</dbReference>
<dbReference type="PANTHER" id="PTHR24198:SF165">
    <property type="entry name" value="ANKYRIN REPEAT-CONTAINING PROTEIN-RELATED"/>
    <property type="match status" value="1"/>
</dbReference>
<accession>A7RVI8</accession>
<name>A7RVI8_NEMVE</name>
<dbReference type="Pfam" id="PF12796">
    <property type="entry name" value="Ank_2"/>
    <property type="match status" value="3"/>
</dbReference>
<evidence type="ECO:0000313" key="5">
    <source>
        <dbReference type="Proteomes" id="UP000001593"/>
    </source>
</evidence>
<dbReference type="SUPFAM" id="SSF48403">
    <property type="entry name" value="Ankyrin repeat"/>
    <property type="match status" value="1"/>
</dbReference>
<evidence type="ECO:0000256" key="1">
    <source>
        <dbReference type="ARBA" id="ARBA00022737"/>
    </source>
</evidence>